<organism evidence="2 3">
    <name type="scientific">Candidatus Caccopulliclostridium gallistercoris</name>
    <dbReference type="NCBI Taxonomy" id="2840719"/>
    <lineage>
        <taxon>Bacteria</taxon>
        <taxon>Bacillati</taxon>
        <taxon>Bacillota</taxon>
        <taxon>Clostridia</taxon>
        <taxon>Candidatus Caccopulliclostridium</taxon>
    </lineage>
</organism>
<sequence>MPVYIEDVIIDNLVINFAILFVCKKVLKIETRNAFLVFGSVLGTLSTLVFCFFRIDGILLLLFKLFVSVLMVLVSFNYKNLKDFLLKYFSFIFTTALMGGVCFFISFTFGKTVVVNGTVSYELGLPMGIVIFLIMIVAYVVVHFIKSVKAKNKVSEFIYDAKIKNGAREIKLKAFLDTGNTLTDNQTGKPVFILTYKNFLKLFDISLEKVLEGKISEKLENAHYLSVGSVGKNSKLLVFSVEEVEVKKEKELFKLKKPLLALSYQNLEEKLNCGMLLSSSFKEYV</sequence>
<dbReference type="InterPro" id="IPR005081">
    <property type="entry name" value="SpoIIGA"/>
</dbReference>
<protein>
    <submittedName>
        <fullName evidence="2">Sigma-E processing peptidase SpoIIGA</fullName>
    </submittedName>
</protein>
<keyword evidence="1" id="KW-0812">Transmembrane</keyword>
<reference evidence="2" key="1">
    <citation type="submission" date="2020-10" db="EMBL/GenBank/DDBJ databases">
        <authorList>
            <person name="Gilroy R."/>
        </authorList>
    </citation>
    <scope>NUCLEOTIDE SEQUENCE</scope>
    <source>
        <strain evidence="2">CHK186-9395</strain>
    </source>
</reference>
<name>A0A9D1SYS5_9FIRM</name>
<feature type="transmembrane region" description="Helical" evidence="1">
    <location>
        <begin position="34"/>
        <end position="55"/>
    </location>
</feature>
<dbReference type="AlphaFoldDB" id="A0A9D1SYS5"/>
<gene>
    <name evidence="2" type="ORF">IAA62_00420</name>
</gene>
<feature type="transmembrane region" description="Helical" evidence="1">
    <location>
        <begin position="61"/>
        <end position="78"/>
    </location>
</feature>
<evidence type="ECO:0000313" key="3">
    <source>
        <dbReference type="Proteomes" id="UP000886861"/>
    </source>
</evidence>
<keyword evidence="1" id="KW-1133">Transmembrane helix</keyword>
<keyword evidence="1" id="KW-0472">Membrane</keyword>
<dbReference type="EMBL" id="DVOJ01000003">
    <property type="protein sequence ID" value="HIV01016.1"/>
    <property type="molecule type" value="Genomic_DNA"/>
</dbReference>
<comment type="caution">
    <text evidence="2">The sequence shown here is derived from an EMBL/GenBank/DDBJ whole genome shotgun (WGS) entry which is preliminary data.</text>
</comment>
<dbReference type="GO" id="GO:0004190">
    <property type="term" value="F:aspartic-type endopeptidase activity"/>
    <property type="evidence" value="ECO:0007669"/>
    <property type="project" value="InterPro"/>
</dbReference>
<reference evidence="2" key="2">
    <citation type="journal article" date="2021" name="PeerJ">
        <title>Extensive microbial diversity within the chicken gut microbiome revealed by metagenomics and culture.</title>
        <authorList>
            <person name="Gilroy R."/>
            <person name="Ravi A."/>
            <person name="Getino M."/>
            <person name="Pursley I."/>
            <person name="Horton D.L."/>
            <person name="Alikhan N.F."/>
            <person name="Baker D."/>
            <person name="Gharbi K."/>
            <person name="Hall N."/>
            <person name="Watson M."/>
            <person name="Adriaenssens E.M."/>
            <person name="Foster-Nyarko E."/>
            <person name="Jarju S."/>
            <person name="Secka A."/>
            <person name="Antonio M."/>
            <person name="Oren A."/>
            <person name="Chaudhuri R.R."/>
            <person name="La Ragione R."/>
            <person name="Hildebrand F."/>
            <person name="Pallen M.J."/>
        </authorList>
    </citation>
    <scope>NUCLEOTIDE SEQUENCE</scope>
    <source>
        <strain evidence="2">CHK186-9395</strain>
    </source>
</reference>
<evidence type="ECO:0000313" key="2">
    <source>
        <dbReference type="EMBL" id="HIV01016.1"/>
    </source>
</evidence>
<dbReference type="Pfam" id="PF03419">
    <property type="entry name" value="Peptidase_U4"/>
    <property type="match status" value="1"/>
</dbReference>
<proteinExistence type="predicted"/>
<evidence type="ECO:0000256" key="1">
    <source>
        <dbReference type="SAM" id="Phobius"/>
    </source>
</evidence>
<accession>A0A9D1SYS5</accession>
<dbReference type="GO" id="GO:0030436">
    <property type="term" value="P:asexual sporulation"/>
    <property type="evidence" value="ECO:0007669"/>
    <property type="project" value="InterPro"/>
</dbReference>
<dbReference type="Proteomes" id="UP000886861">
    <property type="component" value="Unassembled WGS sequence"/>
</dbReference>
<dbReference type="GO" id="GO:0006508">
    <property type="term" value="P:proteolysis"/>
    <property type="evidence" value="ECO:0007669"/>
    <property type="project" value="InterPro"/>
</dbReference>
<feature type="transmembrane region" description="Helical" evidence="1">
    <location>
        <begin position="85"/>
        <end position="107"/>
    </location>
</feature>
<feature type="transmembrane region" description="Helical" evidence="1">
    <location>
        <begin position="127"/>
        <end position="145"/>
    </location>
</feature>